<dbReference type="AlphaFoldDB" id="A0A6J4N1Y2"/>
<evidence type="ECO:0000313" key="1">
    <source>
        <dbReference type="EMBL" id="CAA9375425.1"/>
    </source>
</evidence>
<dbReference type="EMBL" id="CADCUR010000001">
    <property type="protein sequence ID" value="CAA9375425.1"/>
    <property type="molecule type" value="Genomic_DNA"/>
</dbReference>
<gene>
    <name evidence="1" type="ORF">AVDCRST_MAG74-1314</name>
</gene>
<organism evidence="1">
    <name type="scientific">uncultured Pyrinomonadaceae bacterium</name>
    <dbReference type="NCBI Taxonomy" id="2283094"/>
    <lineage>
        <taxon>Bacteria</taxon>
        <taxon>Pseudomonadati</taxon>
        <taxon>Acidobacteriota</taxon>
        <taxon>Blastocatellia</taxon>
        <taxon>Blastocatellales</taxon>
        <taxon>Pyrinomonadaceae</taxon>
        <taxon>environmental samples</taxon>
    </lineage>
</organism>
<protein>
    <submittedName>
        <fullName evidence="1">Uncharacterized protein</fullName>
    </submittedName>
</protein>
<name>A0A6J4N1Y2_9BACT</name>
<accession>A0A6J4N1Y2</accession>
<proteinExistence type="predicted"/>
<sequence length="69" mass="8049">MIEPIDPKSTEKPPVRCAECDRMVEHYNVFLAPTNEEKVVCWECMQRGDKGFFTKRGFRRGARSGFIPR</sequence>
<reference evidence="1" key="1">
    <citation type="submission" date="2020-02" db="EMBL/GenBank/DDBJ databases">
        <authorList>
            <person name="Meier V. D."/>
        </authorList>
    </citation>
    <scope>NUCLEOTIDE SEQUENCE</scope>
    <source>
        <strain evidence="1">AVDCRST_MAG74</strain>
    </source>
</reference>